<feature type="signal peptide" evidence="8">
    <location>
        <begin position="1"/>
        <end position="21"/>
    </location>
</feature>
<dbReference type="EMBL" id="JACNYL010000002">
    <property type="protein sequence ID" value="MBD1421424.1"/>
    <property type="molecule type" value="Genomic_DNA"/>
</dbReference>
<dbReference type="InterPro" id="IPR008969">
    <property type="entry name" value="CarboxyPept-like_regulatory"/>
</dbReference>
<comment type="similarity">
    <text evidence="7">Belongs to the TonB-dependent receptor family.</text>
</comment>
<organism evidence="10 11">
    <name type="scientific">Sphingobacterium chuzhouense</name>
    <dbReference type="NCBI Taxonomy" id="1742264"/>
    <lineage>
        <taxon>Bacteria</taxon>
        <taxon>Pseudomonadati</taxon>
        <taxon>Bacteroidota</taxon>
        <taxon>Sphingobacteriia</taxon>
        <taxon>Sphingobacteriales</taxon>
        <taxon>Sphingobacteriaceae</taxon>
        <taxon>Sphingobacterium</taxon>
    </lineage>
</organism>
<evidence type="ECO:0000256" key="6">
    <source>
        <dbReference type="ARBA" id="ARBA00023237"/>
    </source>
</evidence>
<gene>
    <name evidence="10" type="ORF">H8B21_07555</name>
</gene>
<evidence type="ECO:0000256" key="3">
    <source>
        <dbReference type="ARBA" id="ARBA00022452"/>
    </source>
</evidence>
<dbReference type="Gene3D" id="2.60.40.1120">
    <property type="entry name" value="Carboxypeptidase-like, regulatory domain"/>
    <property type="match status" value="1"/>
</dbReference>
<keyword evidence="2 7" id="KW-0813">Transport</keyword>
<evidence type="ECO:0000256" key="8">
    <source>
        <dbReference type="SAM" id="SignalP"/>
    </source>
</evidence>
<dbReference type="Proteomes" id="UP000651112">
    <property type="component" value="Unassembled WGS sequence"/>
</dbReference>
<feature type="chain" id="PRO_5045203490" evidence="8">
    <location>
        <begin position="22"/>
        <end position="1001"/>
    </location>
</feature>
<accession>A0ABR7XQF9</accession>
<sequence>MRKFFTLLWLTSILSMGYAQVRTVTGTVKDSQSLIALPGVTISVKSTGQGTQTDEAGRFSIQASSTDVLTFGFIGYTTQEVEINNRAIVDIFLESHDQALEEVVVVGYGTQRKIDLTGSITQVKGEEIENMPNTNPISSLQGKVAGLTISNSGSPGAAPTVRIRGVNSTNSSSPLYVVDGVLHDNIDFLSPGDIETIDVLRDPSSIAIYGLRGANGVIAVTLKKAARGRTAVNLSSSIGFNRVIDRIDVTDAEGFKKLHDADRANAGDSKFDYTNYTANTDWQELILRDGFLSNNTLGISNSGEKSSTHFSLGYNKQNGVVKNGDYERFTARLNQELKINDRLKIGGNISGMYWNMRPTVITFTNALWAAPIVPVQYDENTYYSMPSFQRAQVGNPIATLHRMDNKSLPTGYRFVGSLFAEWEIIENLKWKSTIYADLGFNNTRGYTPLPFYFMNLGESEGENTITYDENVRTAVSQKQEQFTRYQQDHTLTFEKAIEEDHRLTAMAGFTTVFTHNQEISGNRRDADLNIPDDPDFWYINISNPNANPGTFAGQGTKNAIVGAFGRVNYAFRDKYLLNATIRRDGSSKFAPKNRWGTFGSIGLGWVVSSEDFFQSIDVVDFLKLRASWGKIGNQNGIRDNIYQPGLSTSSSAIFGDNIYTAVGPAYIPDPNLRWEVVGGVDLGLESKFLNNKLNLEVTWYDRTTTDILTSLVIPNTDRSYFTNLGKITNRGVELTLGWNDRINEDFTYNVSANYSYNKNVVNSIGDNINFQIFGNNQANLTETGKSIGYFYGYRQIGIYQSLSQMENMATMSNSRPGDIAYEDVDGDGVITDKDRTYLGTPFPPHNFGININLGYKGFDFLIQGQGVAGNHIHVQRRRANFAPINYETNRLNAWTGPGTSNVEPILASNRGDNYLFSSYYLEPADFFRIRTLQLGYNFSTGLLNNRIRKARVYVSGQNIKTWSKVTGYSPEAPISSITAGGADNGIYPLPATYTFGVNLSF</sequence>
<dbReference type="Gene3D" id="2.40.170.20">
    <property type="entry name" value="TonB-dependent receptor, beta-barrel domain"/>
    <property type="match status" value="1"/>
</dbReference>
<evidence type="ECO:0000256" key="2">
    <source>
        <dbReference type="ARBA" id="ARBA00022448"/>
    </source>
</evidence>
<dbReference type="InterPro" id="IPR023997">
    <property type="entry name" value="TonB-dep_OMP_SusC/RagA_CS"/>
</dbReference>
<keyword evidence="8" id="KW-0732">Signal</keyword>
<evidence type="ECO:0000259" key="9">
    <source>
        <dbReference type="Pfam" id="PF07715"/>
    </source>
</evidence>
<comment type="subcellular location">
    <subcellularLocation>
        <location evidence="1 7">Cell outer membrane</location>
        <topology evidence="1 7">Multi-pass membrane protein</topology>
    </subcellularLocation>
</comment>
<keyword evidence="6 7" id="KW-0998">Cell outer membrane</keyword>
<dbReference type="NCBIfam" id="TIGR04057">
    <property type="entry name" value="SusC_RagA_signa"/>
    <property type="match status" value="1"/>
</dbReference>
<dbReference type="SUPFAM" id="SSF56935">
    <property type="entry name" value="Porins"/>
    <property type="match status" value="1"/>
</dbReference>
<dbReference type="Pfam" id="PF13715">
    <property type="entry name" value="CarbopepD_reg_2"/>
    <property type="match status" value="1"/>
</dbReference>
<evidence type="ECO:0000313" key="11">
    <source>
        <dbReference type="Proteomes" id="UP000651112"/>
    </source>
</evidence>
<evidence type="ECO:0000313" key="10">
    <source>
        <dbReference type="EMBL" id="MBD1421424.1"/>
    </source>
</evidence>
<keyword evidence="10" id="KW-0675">Receptor</keyword>
<dbReference type="NCBIfam" id="TIGR04056">
    <property type="entry name" value="OMP_RagA_SusC"/>
    <property type="match status" value="1"/>
</dbReference>
<dbReference type="InterPro" id="IPR036942">
    <property type="entry name" value="Beta-barrel_TonB_sf"/>
</dbReference>
<dbReference type="InterPro" id="IPR023996">
    <property type="entry name" value="TonB-dep_OMP_SusC/RagA"/>
</dbReference>
<dbReference type="Pfam" id="PF07715">
    <property type="entry name" value="Plug"/>
    <property type="match status" value="1"/>
</dbReference>
<evidence type="ECO:0000256" key="1">
    <source>
        <dbReference type="ARBA" id="ARBA00004571"/>
    </source>
</evidence>
<name>A0ABR7XQF9_9SPHI</name>
<comment type="caution">
    <text evidence="10">The sequence shown here is derived from an EMBL/GenBank/DDBJ whole genome shotgun (WGS) entry which is preliminary data.</text>
</comment>
<dbReference type="RefSeq" id="WP_190313192.1">
    <property type="nucleotide sequence ID" value="NZ_JACNYL010000002.1"/>
</dbReference>
<evidence type="ECO:0000256" key="4">
    <source>
        <dbReference type="ARBA" id="ARBA00022692"/>
    </source>
</evidence>
<proteinExistence type="inferred from homology"/>
<dbReference type="InterPro" id="IPR012910">
    <property type="entry name" value="Plug_dom"/>
</dbReference>
<feature type="domain" description="TonB-dependent receptor plug" evidence="9">
    <location>
        <begin position="113"/>
        <end position="217"/>
    </location>
</feature>
<dbReference type="InterPro" id="IPR039426">
    <property type="entry name" value="TonB-dep_rcpt-like"/>
</dbReference>
<keyword evidence="3 7" id="KW-1134">Transmembrane beta strand</keyword>
<dbReference type="Gene3D" id="2.170.130.10">
    <property type="entry name" value="TonB-dependent receptor, plug domain"/>
    <property type="match status" value="1"/>
</dbReference>
<dbReference type="InterPro" id="IPR037066">
    <property type="entry name" value="Plug_dom_sf"/>
</dbReference>
<protein>
    <submittedName>
        <fullName evidence="10">TonB-dependent receptor</fullName>
    </submittedName>
</protein>
<dbReference type="SUPFAM" id="SSF49464">
    <property type="entry name" value="Carboxypeptidase regulatory domain-like"/>
    <property type="match status" value="1"/>
</dbReference>
<keyword evidence="4 7" id="KW-0812">Transmembrane</keyword>
<keyword evidence="5 7" id="KW-0472">Membrane</keyword>
<evidence type="ECO:0000256" key="7">
    <source>
        <dbReference type="PROSITE-ProRule" id="PRU01360"/>
    </source>
</evidence>
<evidence type="ECO:0000256" key="5">
    <source>
        <dbReference type="ARBA" id="ARBA00023136"/>
    </source>
</evidence>
<reference evidence="10 11" key="1">
    <citation type="submission" date="2020-08" db="EMBL/GenBank/DDBJ databases">
        <title>Sphingobacterium sp. DN00404 isolated from aquaculture water.</title>
        <authorList>
            <person name="Zhang M."/>
        </authorList>
    </citation>
    <scope>NUCLEOTIDE SEQUENCE [LARGE SCALE GENOMIC DNA]</scope>
    <source>
        <strain evidence="10 11">KCTC 42746</strain>
    </source>
</reference>
<dbReference type="PROSITE" id="PS52016">
    <property type="entry name" value="TONB_DEPENDENT_REC_3"/>
    <property type="match status" value="1"/>
</dbReference>
<keyword evidence="11" id="KW-1185">Reference proteome</keyword>